<feature type="region of interest" description="Disordered" evidence="1">
    <location>
        <begin position="257"/>
        <end position="280"/>
    </location>
</feature>
<gene>
    <name evidence="3" type="primary">20198325</name>
    <name evidence="2" type="ORF">HELRODRAFT_159469</name>
</gene>
<dbReference type="Proteomes" id="UP000015101">
    <property type="component" value="Unassembled WGS sequence"/>
</dbReference>
<protein>
    <submittedName>
        <fullName evidence="2 3">Uncharacterized protein</fullName>
    </submittedName>
</protein>
<dbReference type="HOGENOM" id="CLU_819589_0_0_1"/>
<feature type="compositionally biased region" description="Polar residues" evidence="1">
    <location>
        <begin position="18"/>
        <end position="34"/>
    </location>
</feature>
<reference evidence="4" key="1">
    <citation type="submission" date="2012-12" db="EMBL/GenBank/DDBJ databases">
        <authorList>
            <person name="Hellsten U."/>
            <person name="Grimwood J."/>
            <person name="Chapman J.A."/>
            <person name="Shapiro H."/>
            <person name="Aerts A."/>
            <person name="Otillar R.P."/>
            <person name="Terry A.Y."/>
            <person name="Boore J.L."/>
            <person name="Simakov O."/>
            <person name="Marletaz F."/>
            <person name="Cho S.-J."/>
            <person name="Edsinger-Gonzales E."/>
            <person name="Havlak P."/>
            <person name="Kuo D.-H."/>
            <person name="Larsson T."/>
            <person name="Lv J."/>
            <person name="Arendt D."/>
            <person name="Savage R."/>
            <person name="Osoegawa K."/>
            <person name="de Jong P."/>
            <person name="Lindberg D.R."/>
            <person name="Seaver E.C."/>
            <person name="Weisblat D.A."/>
            <person name="Putnam N.H."/>
            <person name="Grigoriev I.V."/>
            <person name="Rokhsar D.S."/>
        </authorList>
    </citation>
    <scope>NUCLEOTIDE SEQUENCE</scope>
</reference>
<reference evidence="2 4" key="2">
    <citation type="journal article" date="2013" name="Nature">
        <title>Insights into bilaterian evolution from three spiralian genomes.</title>
        <authorList>
            <person name="Simakov O."/>
            <person name="Marletaz F."/>
            <person name="Cho S.J."/>
            <person name="Edsinger-Gonzales E."/>
            <person name="Havlak P."/>
            <person name="Hellsten U."/>
            <person name="Kuo D.H."/>
            <person name="Larsson T."/>
            <person name="Lv J."/>
            <person name="Arendt D."/>
            <person name="Savage R."/>
            <person name="Osoegawa K."/>
            <person name="de Jong P."/>
            <person name="Grimwood J."/>
            <person name="Chapman J.A."/>
            <person name="Shapiro H."/>
            <person name="Aerts A."/>
            <person name="Otillar R.P."/>
            <person name="Terry A.Y."/>
            <person name="Boore J.L."/>
            <person name="Grigoriev I.V."/>
            <person name="Lindberg D.R."/>
            <person name="Seaver E.C."/>
            <person name="Weisblat D.A."/>
            <person name="Putnam N.H."/>
            <person name="Rokhsar D.S."/>
        </authorList>
    </citation>
    <scope>NUCLEOTIDE SEQUENCE</scope>
</reference>
<dbReference type="GeneID" id="20198325"/>
<feature type="compositionally biased region" description="Polar residues" evidence="1">
    <location>
        <begin position="269"/>
        <end position="280"/>
    </location>
</feature>
<dbReference type="AlphaFoldDB" id="T1EP25"/>
<dbReference type="EnsemblMetazoa" id="HelroT159469">
    <property type="protein sequence ID" value="HelroP159469"/>
    <property type="gene ID" value="HelroG159469"/>
</dbReference>
<sequence>MDQKCEIHVYLCEQNQSSPLLKNTNKSARSQASEVGSEPNHGPKKTSSLEKLRAKEKHLGLSPSRAGFFGKNRLTPWRSLKDLTKISNSDTSVNNLAIDSNKDCFGSTNNIDTDCVSPRVSSNSLASIQVESLDLTDTVTFNLGSHHDHNPYRVSTKESDSSESGLFANNESVAIYTQKRKLPIKNCKSSAVFSRSTSCPLVLPAGQTRQRDGIVSNRNEFKESISLLKKQVDSIESDSCNITTPTENSIDLKSISQSNEQSEPNNSIANIQTGSQIKPNDSAINRNLPLKESVVKQLEVSTTSTSTPDKEKHKKQLQSTKILARSKCMQWLNSLDEGD</sequence>
<evidence type="ECO:0000313" key="2">
    <source>
        <dbReference type="EMBL" id="ESO12880.1"/>
    </source>
</evidence>
<accession>T1EP25</accession>
<name>T1EP25_HELRO</name>
<dbReference type="EMBL" id="AMQM01000254">
    <property type="status" value="NOT_ANNOTATED_CDS"/>
    <property type="molecule type" value="Genomic_DNA"/>
</dbReference>
<evidence type="ECO:0000256" key="1">
    <source>
        <dbReference type="SAM" id="MobiDB-lite"/>
    </source>
</evidence>
<organism evidence="3 4">
    <name type="scientific">Helobdella robusta</name>
    <name type="common">Californian leech</name>
    <dbReference type="NCBI Taxonomy" id="6412"/>
    <lineage>
        <taxon>Eukaryota</taxon>
        <taxon>Metazoa</taxon>
        <taxon>Spiralia</taxon>
        <taxon>Lophotrochozoa</taxon>
        <taxon>Annelida</taxon>
        <taxon>Clitellata</taxon>
        <taxon>Hirudinea</taxon>
        <taxon>Rhynchobdellida</taxon>
        <taxon>Glossiphoniidae</taxon>
        <taxon>Helobdella</taxon>
    </lineage>
</organism>
<evidence type="ECO:0000313" key="3">
    <source>
        <dbReference type="EnsemblMetazoa" id="HelroP159469"/>
    </source>
</evidence>
<dbReference type="KEGG" id="hro:HELRODRAFT_159469"/>
<feature type="region of interest" description="Disordered" evidence="1">
    <location>
        <begin position="18"/>
        <end position="49"/>
    </location>
</feature>
<evidence type="ECO:0000313" key="4">
    <source>
        <dbReference type="Proteomes" id="UP000015101"/>
    </source>
</evidence>
<dbReference type="EMBL" id="KB095811">
    <property type="protein sequence ID" value="ESO12880.1"/>
    <property type="molecule type" value="Genomic_DNA"/>
</dbReference>
<dbReference type="RefSeq" id="XP_009009600.1">
    <property type="nucleotide sequence ID" value="XM_009011352.1"/>
</dbReference>
<reference evidence="3" key="3">
    <citation type="submission" date="2015-06" db="UniProtKB">
        <authorList>
            <consortium name="EnsemblMetazoa"/>
        </authorList>
    </citation>
    <scope>IDENTIFICATION</scope>
</reference>
<proteinExistence type="predicted"/>
<feature type="compositionally biased region" description="Low complexity" evidence="1">
    <location>
        <begin position="257"/>
        <end position="268"/>
    </location>
</feature>
<dbReference type="InParanoid" id="T1EP25"/>
<keyword evidence="4" id="KW-1185">Reference proteome</keyword>
<dbReference type="CTD" id="20198325"/>